<evidence type="ECO:0000259" key="4">
    <source>
        <dbReference type="Pfam" id="PF00117"/>
    </source>
</evidence>
<organism evidence="5 6">
    <name type="scientific">Paralvinella palmiformis</name>
    <dbReference type="NCBI Taxonomy" id="53620"/>
    <lineage>
        <taxon>Eukaryota</taxon>
        <taxon>Metazoa</taxon>
        <taxon>Spiralia</taxon>
        <taxon>Lophotrochozoa</taxon>
        <taxon>Annelida</taxon>
        <taxon>Polychaeta</taxon>
        <taxon>Sedentaria</taxon>
        <taxon>Canalipalpata</taxon>
        <taxon>Terebellida</taxon>
        <taxon>Terebelliformia</taxon>
        <taxon>Alvinellidae</taxon>
        <taxon>Paralvinella</taxon>
    </lineage>
</organism>
<reference evidence="5" key="1">
    <citation type="journal article" date="2023" name="Mol. Biol. Evol.">
        <title>Third-Generation Sequencing Reveals the Adaptive Role of the Epigenome in Three Deep-Sea Polychaetes.</title>
        <authorList>
            <person name="Perez M."/>
            <person name="Aroh O."/>
            <person name="Sun Y."/>
            <person name="Lan Y."/>
            <person name="Juniper S.K."/>
            <person name="Young C.R."/>
            <person name="Angers B."/>
            <person name="Qian P.Y."/>
        </authorList>
    </citation>
    <scope>NUCLEOTIDE SEQUENCE</scope>
    <source>
        <strain evidence="5">P08H-3</strain>
    </source>
</reference>
<evidence type="ECO:0000313" key="6">
    <source>
        <dbReference type="Proteomes" id="UP001208570"/>
    </source>
</evidence>
<dbReference type="SUPFAM" id="SSF52317">
    <property type="entry name" value="Class I glutamine amidotransferase-like"/>
    <property type="match status" value="1"/>
</dbReference>
<dbReference type="GO" id="GO:0005773">
    <property type="term" value="C:vacuole"/>
    <property type="evidence" value="ECO:0007669"/>
    <property type="project" value="TreeGrafter"/>
</dbReference>
<dbReference type="PANTHER" id="PTHR11315">
    <property type="entry name" value="PROTEASE FAMILY C26 GAMMA-GLUTAMYL HYDROLASE"/>
    <property type="match status" value="1"/>
</dbReference>
<dbReference type="GO" id="GO:0034722">
    <property type="term" value="F:gamma-glutamyl-peptidase activity"/>
    <property type="evidence" value="ECO:0007669"/>
    <property type="project" value="UniProtKB-UniRule"/>
</dbReference>
<name>A0AAD9JNB2_9ANNE</name>
<keyword evidence="3" id="KW-0732">Signal</keyword>
<feature type="domain" description="Glutamine amidotransferase" evidence="4">
    <location>
        <begin position="91"/>
        <end position="213"/>
    </location>
</feature>
<feature type="active site" evidence="2">
    <location>
        <position position="208"/>
    </location>
</feature>
<feature type="chain" id="PRO_5042145054" description="folate gamma-glutamyl hydrolase" evidence="3">
    <location>
        <begin position="24"/>
        <end position="285"/>
    </location>
</feature>
<dbReference type="AlphaFoldDB" id="A0AAD9JNB2"/>
<accession>A0AAD9JNB2</accession>
<dbReference type="Gene3D" id="3.40.50.880">
    <property type="match status" value="2"/>
</dbReference>
<feature type="active site" description="Proton donor" evidence="1">
    <location>
        <position position="208"/>
    </location>
</feature>
<dbReference type="PROSITE" id="PS51273">
    <property type="entry name" value="GATASE_TYPE_1"/>
    <property type="match status" value="1"/>
</dbReference>
<gene>
    <name evidence="5" type="ORF">LSH36_217g04053</name>
</gene>
<comment type="caution">
    <text evidence="5">The sequence shown here is derived from an EMBL/GenBank/DDBJ whole genome shotgun (WGS) entry which is preliminary data.</text>
</comment>
<feature type="active site" description="Nucleophile" evidence="1 2">
    <location>
        <position position="97"/>
    </location>
</feature>
<evidence type="ECO:0000256" key="1">
    <source>
        <dbReference type="PIRSR" id="PIRSR615527-1"/>
    </source>
</evidence>
<keyword evidence="6" id="KW-1185">Reference proteome</keyword>
<dbReference type="PANTHER" id="PTHR11315:SF0">
    <property type="entry name" value="FOLATE GAMMA-GLUTAMYL HYDROLASE"/>
    <property type="match status" value="1"/>
</dbReference>
<dbReference type="InterPro" id="IPR029062">
    <property type="entry name" value="Class_I_gatase-like"/>
</dbReference>
<protein>
    <recommendedName>
        <fullName evidence="2">folate gamma-glutamyl hydrolase</fullName>
        <ecNumber evidence="2">3.4.19.9</ecNumber>
    </recommendedName>
</protein>
<keyword evidence="2" id="KW-0378">Hydrolase</keyword>
<comment type="catalytic activity">
    <reaction evidence="2">
        <text>(6S)-5,6,7,8-tetrahydrofolyl-(gamma-L-Glu)(n) + (n-1) H2O = (6S)-5,6,7,8-tetrahydrofolate + (n-1) L-glutamate</text>
        <dbReference type="Rhea" id="RHEA:56784"/>
        <dbReference type="Rhea" id="RHEA-COMP:14738"/>
        <dbReference type="ChEBI" id="CHEBI:15377"/>
        <dbReference type="ChEBI" id="CHEBI:29985"/>
        <dbReference type="ChEBI" id="CHEBI:57453"/>
        <dbReference type="ChEBI" id="CHEBI:141005"/>
        <dbReference type="EC" id="3.4.19.9"/>
    </reaction>
</comment>
<dbReference type="InterPro" id="IPR017926">
    <property type="entry name" value="GATASE"/>
</dbReference>
<dbReference type="Pfam" id="PF00117">
    <property type="entry name" value="GATase"/>
    <property type="match status" value="1"/>
</dbReference>
<evidence type="ECO:0000256" key="3">
    <source>
        <dbReference type="SAM" id="SignalP"/>
    </source>
</evidence>
<dbReference type="PROSITE" id="PS51275">
    <property type="entry name" value="PEPTIDASE_C26_GGH"/>
    <property type="match status" value="1"/>
</dbReference>
<dbReference type="InterPro" id="IPR015527">
    <property type="entry name" value="Pept_C26_g-glut_hydrolase"/>
</dbReference>
<dbReference type="EC" id="3.4.19.9" evidence="2"/>
<dbReference type="Proteomes" id="UP001208570">
    <property type="component" value="Unassembled WGS sequence"/>
</dbReference>
<dbReference type="EMBL" id="JAODUP010000217">
    <property type="protein sequence ID" value="KAK2156271.1"/>
    <property type="molecule type" value="Genomic_DNA"/>
</dbReference>
<proteinExistence type="predicted"/>
<evidence type="ECO:0000313" key="5">
    <source>
        <dbReference type="EMBL" id="KAK2156271.1"/>
    </source>
</evidence>
<evidence type="ECO:0000256" key="2">
    <source>
        <dbReference type="PROSITE-ProRule" id="PRU00607"/>
    </source>
</evidence>
<dbReference type="GO" id="GO:0046900">
    <property type="term" value="P:tetrahydrofolylpolyglutamate metabolic process"/>
    <property type="evidence" value="ECO:0007669"/>
    <property type="project" value="TreeGrafter"/>
</dbReference>
<feature type="signal peptide" evidence="3">
    <location>
        <begin position="1"/>
        <end position="23"/>
    </location>
</feature>
<sequence>MYLSTFCWFFLLVSFHLIACTNSAERRPVIGILAQAASLQDGDSYIFSAYVKFIEQAGALVVPLRIKESKGYYKTLFEKLNGFAYGKGDFFPILGICQGFEEFTIQRTKTFQLGRCDGLDYSSPLVFTNDARRSRMFRGLSDDLFEAMKNWNVTYNNHQYCMRTEVFNKTKQLSDFYRVLSRNVAKDGVEFISTIEAYDYPFYGTQWHPEKNIYLWSDAHVNHSAIAVKVSQYIANFFVNEARKSKHSFEVNDLANSVIFNYQPKFMGAPSFHDVYFFNNDSMVT</sequence>